<evidence type="ECO:0000313" key="4">
    <source>
        <dbReference type="Proteomes" id="UP000005408"/>
    </source>
</evidence>
<dbReference type="Proteomes" id="UP000005408">
    <property type="component" value="Unassembled WGS sequence"/>
</dbReference>
<dbReference type="InterPro" id="IPR011989">
    <property type="entry name" value="ARM-like"/>
</dbReference>
<dbReference type="InterPro" id="IPR000172">
    <property type="entry name" value="GMC_OxRdtase_N"/>
</dbReference>
<sequence>MGFKWNISVLIIGVSVVYFTKIYQVGEETVSLNATYDYIILGAGSAGCVLANRLSEDPKSSVLIIEAGGSEDDNFNMSIPIASGLLQKSKQDWKFLTVPQKNACMAMVEKRSAWPRGMVLGGSSSLNNLQYVRGSRHDYDRWAKEGCKGWSYKDVLPYFIKSEDIQIPELQNSEYHGKGGYLTVSDGTSTSLNKNVYEAGMEEIGLSITDCNGKSQIGYCRSQETTKNGERDSTAKAFLRPVMGRKNLHVSISSYVTKILIKDKKAVGVSFIKDNRKHVIMAKKEVILSAGSINSPQILMLSGIGPKKHLEEKGIPVVADLPVGDNLQDHIMIFVDFHDNTSSAITKDKLMAPTNLIQYFLFKKGAMSRSQIEGTVFISDDNNLPPYMQLHFSSMMYEPEFAALFIDLLNFDPKLIEGKRWEFQNYKDRNIGTFTVLPILVRPKSKGTIRLQSDDPFDPPLIDPNYLDHPDDVKTMLKGIRKVLKLGNTKAFKSIGASVQDPLEAYTPHCDGFPKDSDEYWICRIKHYTYTIYHSTSTCRMGAKDDPTAVVDPELRVKGIQNLRVVDASVMRDVPSGNTNAPTIMIAERAADIIRNIDSVKSFREITDKLTAALNQECEFNRMSMESNAQRKRQPDRPFYLPKGDTTSSRIITEAKESLNNRTGLQAVVTKRPSTPRDATRSLFGATSTRAPENRPPSSFSLGSRHFDGADTSRPTSRTRLQPINHNPSFSVLSEEKPKLPSEEEVESGLLPPKPPSDPNKVQRGKATRTRLQQSTSVESSLSSEVKSRLDTSPSDVKTVDEPIRRVHSGPKERSSLPVEERGEGDGREMPYRAPSSASVRSPPRSAESRTGSGGTKRTSSAGSTGRGGSAGKREEETAEEALFYSQNIVPLLERMTAASSKKDLKKLGQVTEDLYSLLQKENLLGRNCKQRTTILKSIFKLLDADDTRIQLKLARLILAFKVTGNNLLSACKLVFKISRNEKNDPEFLKGDILDVLLDTLKSTDPISASEALVFCIGSLKLLTGNATIVKQLVKKDCIENLAILLNSINKTIREGSEPSTQLGNILVQATAALRNLADTGSSRERLLGCQVIEALCLIIDSFTSDGDLMLNISRIFSKVTLHTDCCTALADHPTSYRSFVSILQKHQHKSDVVVRVSFVLGNMTAKNEVARLRLFQEAGSFDILLSLFRFYLEQDVKNQGKETKKEVAEDGSTVNKTEDVLIKVIRVIANLSINENVGPVICSNYQCVDFLLKVLETKEVSSSEELVLNTVATINNLSFYNTKTSAITTLQVRVLEVLLKLVLANNMEAMVEACRVFANLTRQKVVRDFLAEQKIDRMLVTMLDSGNREVVYISCGVLINFMVDEENRPMLKQEHGIRKLIEVLRDFSRTDWELASLVCQILWNYSGKITSSNDCFGQQESQDLTELLAELLDRDSALDLSFKDEADDEMTDYFEETWTEQFCPVAEQLLQRIETHQSDLEPLDNPSGS</sequence>
<dbReference type="GO" id="GO:0044782">
    <property type="term" value="P:cilium organization"/>
    <property type="evidence" value="ECO:0007669"/>
    <property type="project" value="TreeGrafter"/>
</dbReference>
<dbReference type="GO" id="GO:0016614">
    <property type="term" value="F:oxidoreductase activity, acting on CH-OH group of donors"/>
    <property type="evidence" value="ECO:0007669"/>
    <property type="project" value="InterPro"/>
</dbReference>
<dbReference type="Gene3D" id="1.25.10.10">
    <property type="entry name" value="Leucine-rich Repeat Variant"/>
    <property type="match status" value="2"/>
</dbReference>
<dbReference type="PROSITE" id="PS00624">
    <property type="entry name" value="GMC_OXRED_2"/>
    <property type="match status" value="1"/>
</dbReference>
<dbReference type="InterPro" id="IPR036188">
    <property type="entry name" value="FAD/NAD-bd_sf"/>
</dbReference>
<evidence type="ECO:0000259" key="2">
    <source>
        <dbReference type="PROSITE" id="PS00624"/>
    </source>
</evidence>
<proteinExistence type="predicted"/>
<dbReference type="GO" id="GO:0050660">
    <property type="term" value="F:flavin adenine dinucleotide binding"/>
    <property type="evidence" value="ECO:0007669"/>
    <property type="project" value="InterPro"/>
</dbReference>
<protein>
    <recommendedName>
        <fullName evidence="2">Glucose-methanol-choline oxidoreductase N-terminal domain-containing protein</fullName>
    </recommendedName>
</protein>
<dbReference type="PANTHER" id="PTHR21356">
    <property type="entry name" value="ARMADILLO REPEAT CONTAINING 2"/>
    <property type="match status" value="1"/>
</dbReference>
<dbReference type="InterPro" id="IPR000225">
    <property type="entry name" value="Armadillo"/>
</dbReference>
<dbReference type="Pfam" id="PF00732">
    <property type="entry name" value="GMC_oxred_N"/>
    <property type="match status" value="1"/>
</dbReference>
<feature type="domain" description="Glucose-methanol-choline oxidoreductase N-terminal" evidence="2">
    <location>
        <begin position="291"/>
        <end position="305"/>
    </location>
</feature>
<organism evidence="3 4">
    <name type="scientific">Magallana gigas</name>
    <name type="common">Pacific oyster</name>
    <name type="synonym">Crassostrea gigas</name>
    <dbReference type="NCBI Taxonomy" id="29159"/>
    <lineage>
        <taxon>Eukaryota</taxon>
        <taxon>Metazoa</taxon>
        <taxon>Spiralia</taxon>
        <taxon>Lophotrochozoa</taxon>
        <taxon>Mollusca</taxon>
        <taxon>Bivalvia</taxon>
        <taxon>Autobranchia</taxon>
        <taxon>Pteriomorphia</taxon>
        <taxon>Ostreida</taxon>
        <taxon>Ostreoidea</taxon>
        <taxon>Ostreidae</taxon>
        <taxon>Magallana</taxon>
    </lineage>
</organism>
<feature type="compositionally biased region" description="Polar residues" evidence="1">
    <location>
        <begin position="713"/>
        <end position="732"/>
    </location>
</feature>
<feature type="compositionally biased region" description="Polar residues" evidence="1">
    <location>
        <begin position="685"/>
        <end position="702"/>
    </location>
</feature>
<feature type="compositionally biased region" description="Low complexity" evidence="1">
    <location>
        <begin position="772"/>
        <end position="785"/>
    </location>
</feature>
<reference evidence="3" key="1">
    <citation type="submission" date="2022-08" db="UniProtKB">
        <authorList>
            <consortium name="EnsemblMetazoa"/>
        </authorList>
    </citation>
    <scope>IDENTIFICATION</scope>
    <source>
        <strain evidence="3">05x7-T-G4-1.051#20</strain>
    </source>
</reference>
<dbReference type="SUPFAM" id="SSF54373">
    <property type="entry name" value="FAD-linked reductases, C-terminal domain"/>
    <property type="match status" value="1"/>
</dbReference>
<dbReference type="SUPFAM" id="SSF48371">
    <property type="entry name" value="ARM repeat"/>
    <property type="match status" value="1"/>
</dbReference>
<feature type="region of interest" description="Disordered" evidence="1">
    <location>
        <begin position="663"/>
        <end position="878"/>
    </location>
</feature>
<dbReference type="Gene3D" id="3.50.50.60">
    <property type="entry name" value="FAD/NAD(P)-binding domain"/>
    <property type="match status" value="1"/>
</dbReference>
<evidence type="ECO:0000313" key="3">
    <source>
        <dbReference type="EnsemblMetazoa" id="G17736.1:cds"/>
    </source>
</evidence>
<dbReference type="PANTHER" id="PTHR21356:SF1">
    <property type="entry name" value="ARMADILLO REPEAT-CONTAINING PROTEIN 2"/>
    <property type="match status" value="1"/>
</dbReference>
<dbReference type="Pfam" id="PF05199">
    <property type="entry name" value="GMC_oxred_C"/>
    <property type="match status" value="1"/>
</dbReference>
<feature type="compositionally biased region" description="Low complexity" evidence="1">
    <location>
        <begin position="833"/>
        <end position="864"/>
    </location>
</feature>
<evidence type="ECO:0000256" key="1">
    <source>
        <dbReference type="SAM" id="MobiDB-lite"/>
    </source>
</evidence>
<dbReference type="InterPro" id="IPR016024">
    <property type="entry name" value="ARM-type_fold"/>
</dbReference>
<dbReference type="Gene3D" id="3.30.560.10">
    <property type="entry name" value="Glucose Oxidase, domain 3"/>
    <property type="match status" value="1"/>
</dbReference>
<dbReference type="InterPro" id="IPR038905">
    <property type="entry name" value="ARMC2"/>
</dbReference>
<feature type="region of interest" description="Disordered" evidence="1">
    <location>
        <begin position="625"/>
        <end position="649"/>
    </location>
</feature>
<accession>A0A8W8JBI7</accession>
<name>A0A8W8JBI7_MAGGI</name>
<keyword evidence="4" id="KW-1185">Reference proteome</keyword>
<feature type="compositionally biased region" description="Basic and acidic residues" evidence="1">
    <location>
        <begin position="798"/>
        <end position="831"/>
    </location>
</feature>
<dbReference type="InterPro" id="IPR007867">
    <property type="entry name" value="GMC_OxRtase_C"/>
</dbReference>
<dbReference type="EnsemblMetazoa" id="G17736.1">
    <property type="protein sequence ID" value="G17736.1:cds"/>
    <property type="gene ID" value="G17736"/>
</dbReference>
<dbReference type="SUPFAM" id="SSF51905">
    <property type="entry name" value="FAD/NAD(P)-binding domain"/>
    <property type="match status" value="1"/>
</dbReference>
<dbReference type="SMART" id="SM00185">
    <property type="entry name" value="ARM"/>
    <property type="match status" value="4"/>
</dbReference>